<dbReference type="Proteomes" id="UP000605784">
    <property type="component" value="Unassembled WGS sequence"/>
</dbReference>
<dbReference type="AlphaFoldDB" id="A0A830GGI1"/>
<keyword evidence="7" id="KW-1185">Reference proteome</keyword>
<evidence type="ECO:0000313" key="6">
    <source>
        <dbReference type="EMBL" id="GGN85107.1"/>
    </source>
</evidence>
<evidence type="ECO:0000256" key="2">
    <source>
        <dbReference type="ARBA" id="ARBA00007958"/>
    </source>
</evidence>
<evidence type="ECO:0000256" key="1">
    <source>
        <dbReference type="ARBA" id="ARBA00001946"/>
    </source>
</evidence>
<evidence type="ECO:0000256" key="5">
    <source>
        <dbReference type="ARBA" id="ARBA00022842"/>
    </source>
</evidence>
<proteinExistence type="inferred from homology"/>
<comment type="caution">
    <text evidence="6">The sequence shown here is derived from an EMBL/GenBank/DDBJ whole genome shotgun (WGS) entry which is preliminary data.</text>
</comment>
<dbReference type="SFLD" id="SFLDS00003">
    <property type="entry name" value="Haloacid_Dehalogenase"/>
    <property type="match status" value="1"/>
</dbReference>
<organism evidence="6 7">
    <name type="scientific">Haloarcula pellucida</name>
    <dbReference type="NCBI Taxonomy" id="1427151"/>
    <lineage>
        <taxon>Archaea</taxon>
        <taxon>Methanobacteriati</taxon>
        <taxon>Methanobacteriota</taxon>
        <taxon>Stenosarchaea group</taxon>
        <taxon>Halobacteria</taxon>
        <taxon>Halobacteriales</taxon>
        <taxon>Haloarculaceae</taxon>
        <taxon>Haloarcula</taxon>
    </lineage>
</organism>
<gene>
    <name evidence="6" type="ORF">GCM10009030_01220</name>
</gene>
<accession>A0A830GGI1</accession>
<dbReference type="InterPro" id="IPR006439">
    <property type="entry name" value="HAD-SF_hydro_IA"/>
</dbReference>
<keyword evidence="5" id="KW-0460">Magnesium</keyword>
<dbReference type="EMBL" id="BMOU01000001">
    <property type="protein sequence ID" value="GGN85107.1"/>
    <property type="molecule type" value="Genomic_DNA"/>
</dbReference>
<evidence type="ECO:0000313" key="7">
    <source>
        <dbReference type="Proteomes" id="UP000605784"/>
    </source>
</evidence>
<evidence type="ECO:0000256" key="4">
    <source>
        <dbReference type="ARBA" id="ARBA00022801"/>
    </source>
</evidence>
<evidence type="ECO:0000256" key="3">
    <source>
        <dbReference type="ARBA" id="ARBA00022723"/>
    </source>
</evidence>
<dbReference type="NCBIfam" id="TIGR01549">
    <property type="entry name" value="HAD-SF-IA-v1"/>
    <property type="match status" value="1"/>
</dbReference>
<dbReference type="SFLD" id="SFLDG01129">
    <property type="entry name" value="C1.5:_HAD__Beta-PGM__Phosphata"/>
    <property type="match status" value="1"/>
</dbReference>
<reference evidence="6" key="1">
    <citation type="journal article" date="2014" name="Int. J. Syst. Evol. Microbiol.">
        <title>Complete genome sequence of Corynebacterium casei LMG S-19264T (=DSM 44701T), isolated from a smear-ripened cheese.</title>
        <authorList>
            <consortium name="US DOE Joint Genome Institute (JGI-PGF)"/>
            <person name="Walter F."/>
            <person name="Albersmeier A."/>
            <person name="Kalinowski J."/>
            <person name="Ruckert C."/>
        </authorList>
    </citation>
    <scope>NUCLEOTIDE SEQUENCE</scope>
    <source>
        <strain evidence="6">JCM 17820</strain>
    </source>
</reference>
<protein>
    <submittedName>
        <fullName evidence="6">Haloacid dehalogenase</fullName>
    </submittedName>
</protein>
<dbReference type="GO" id="GO:0046872">
    <property type="term" value="F:metal ion binding"/>
    <property type="evidence" value="ECO:0007669"/>
    <property type="project" value="UniProtKB-KW"/>
</dbReference>
<name>A0A830GGI1_9EURY</name>
<dbReference type="InterPro" id="IPR051400">
    <property type="entry name" value="HAD-like_hydrolase"/>
</dbReference>
<dbReference type="InterPro" id="IPR041492">
    <property type="entry name" value="HAD_2"/>
</dbReference>
<dbReference type="PANTHER" id="PTHR46470:SF2">
    <property type="entry name" value="GLYCERALDEHYDE 3-PHOSPHATE PHOSPHATASE"/>
    <property type="match status" value="1"/>
</dbReference>
<comment type="cofactor">
    <cofactor evidence="1">
        <name>Mg(2+)</name>
        <dbReference type="ChEBI" id="CHEBI:18420"/>
    </cofactor>
</comment>
<dbReference type="InterPro" id="IPR023214">
    <property type="entry name" value="HAD_sf"/>
</dbReference>
<dbReference type="Gene3D" id="3.40.50.1000">
    <property type="entry name" value="HAD superfamily/HAD-like"/>
    <property type="match status" value="1"/>
</dbReference>
<reference evidence="6" key="2">
    <citation type="submission" date="2020-09" db="EMBL/GenBank/DDBJ databases">
        <authorList>
            <person name="Sun Q."/>
            <person name="Ohkuma M."/>
        </authorList>
    </citation>
    <scope>NUCLEOTIDE SEQUENCE</scope>
    <source>
        <strain evidence="6">JCM 17820</strain>
    </source>
</reference>
<keyword evidence="3" id="KW-0479">Metal-binding</keyword>
<dbReference type="PANTHER" id="PTHR46470">
    <property type="entry name" value="N-ACYLNEURAMINATE-9-PHOSPHATASE"/>
    <property type="match status" value="1"/>
</dbReference>
<sequence length="223" mass="24064">MAGITTVLFDLDETLCDQRRHGRAVLSEAFSWCGLDPFFTWDEYVSAVHTVGGTESDVRRREQCFERLAEADGRDRAVGRRLAYVYEGLRDYSDVAYINGAEDALDSLADEYRLGLVTNGGPDTQSPKIDALGLRTLMETVVLAGWETPAKPDPEPLDVAMADLGVGPDETVYVGNSARSDVAAAEAAGVTSVLVPDGARPEESAADHVLDSITALRSAPWRA</sequence>
<comment type="similarity">
    <text evidence="2">Belongs to the HAD-like hydrolase superfamily.</text>
</comment>
<dbReference type="Pfam" id="PF13419">
    <property type="entry name" value="HAD_2"/>
    <property type="match status" value="1"/>
</dbReference>
<dbReference type="GO" id="GO:0044281">
    <property type="term" value="P:small molecule metabolic process"/>
    <property type="evidence" value="ECO:0007669"/>
    <property type="project" value="UniProtKB-ARBA"/>
</dbReference>
<dbReference type="SUPFAM" id="SSF56784">
    <property type="entry name" value="HAD-like"/>
    <property type="match status" value="1"/>
</dbReference>
<dbReference type="GO" id="GO:0016791">
    <property type="term" value="F:phosphatase activity"/>
    <property type="evidence" value="ECO:0007669"/>
    <property type="project" value="TreeGrafter"/>
</dbReference>
<dbReference type="RefSeq" id="WP_188993592.1">
    <property type="nucleotide sequence ID" value="NZ_BMOU01000001.1"/>
</dbReference>
<keyword evidence="4" id="KW-0378">Hydrolase</keyword>
<dbReference type="Gene3D" id="1.20.120.710">
    <property type="entry name" value="Haloacid dehalogenase hydrolase-like domain"/>
    <property type="match status" value="1"/>
</dbReference>
<dbReference type="InterPro" id="IPR036412">
    <property type="entry name" value="HAD-like_sf"/>
</dbReference>